<evidence type="ECO:0000256" key="1">
    <source>
        <dbReference type="SAM" id="SignalP"/>
    </source>
</evidence>
<accession>A0A0A1X1S3</accession>
<keyword evidence="1" id="KW-0732">Signal</keyword>
<name>A0A0A1X1S3_ZEUCU</name>
<evidence type="ECO:0000313" key="2">
    <source>
        <dbReference type="EMBL" id="JAD04710.1"/>
    </source>
</evidence>
<dbReference type="AlphaFoldDB" id="A0A0A1X1S3"/>
<organism evidence="2">
    <name type="scientific">Zeugodacus cucurbitae</name>
    <name type="common">Melon fruit fly</name>
    <name type="synonym">Bactrocera cucurbitae</name>
    <dbReference type="NCBI Taxonomy" id="28588"/>
    <lineage>
        <taxon>Eukaryota</taxon>
        <taxon>Metazoa</taxon>
        <taxon>Ecdysozoa</taxon>
        <taxon>Arthropoda</taxon>
        <taxon>Hexapoda</taxon>
        <taxon>Insecta</taxon>
        <taxon>Pterygota</taxon>
        <taxon>Neoptera</taxon>
        <taxon>Endopterygota</taxon>
        <taxon>Diptera</taxon>
        <taxon>Brachycera</taxon>
        <taxon>Muscomorpha</taxon>
        <taxon>Tephritoidea</taxon>
        <taxon>Tephritidae</taxon>
        <taxon>Zeugodacus</taxon>
        <taxon>Zeugodacus</taxon>
    </lineage>
</organism>
<gene>
    <name evidence="2" type="primary">MG342_0</name>
    <name evidence="2" type="ORF">g.48295</name>
</gene>
<reference evidence="2" key="2">
    <citation type="journal article" date="2015" name="Gigascience">
        <title>Reconstructing a comprehensive transcriptome assembly of a white-pupal translocated strain of the pest fruit fly Bactrocera cucurbitae.</title>
        <authorList>
            <person name="Sim S.B."/>
            <person name="Calla B."/>
            <person name="Hall B."/>
            <person name="DeRego T."/>
            <person name="Geib S.M."/>
        </authorList>
    </citation>
    <scope>NUCLEOTIDE SEQUENCE</scope>
</reference>
<sequence length="438" mass="49878">MFNLRHLVFLVAICSIFNYVSTCKLSVKGISPLFTQTFGTRTIAFKARQGVLYFEDSVKTYCGDKGVSIKAYDDDAEENFLSEEENIVQFECSNDNIYINKNKNIYVDVEVSCSDKMVKLKLYESGRVLQKCDGFTNYAIGTIEDDGSNVIKAGICYDLDALTLKFAVYVVSSKNAFTFEKARNSSVLPVSLDFDLKTNGFDKYFDLVNKNSLNGDLANQFQVESLIQHAGLRKELQDFDSTLNAIWWRQLREGNWHHFMEALDQRTKSGKKSYTISTGSYGNITIPSPTNNCTSVKPKLLTVKTNETEILVPAYVWAYVKSLDVDDVEEFVVIGHNSPYTIDPNHNAFCAADICDTIEWLKESEFGYLRRLPGLGYTFCCHPEEVAKIIDYFPLSPATQWGDTTDDETELNNTDQEDDYYTTESSVYNYWRNRKYNG</sequence>
<dbReference type="EMBL" id="GBXI01009582">
    <property type="protein sequence ID" value="JAD04710.1"/>
    <property type="molecule type" value="Transcribed_RNA"/>
</dbReference>
<reference evidence="2" key="1">
    <citation type="submission" date="2014-11" db="EMBL/GenBank/DDBJ databases">
        <authorList>
            <person name="Geib S."/>
        </authorList>
    </citation>
    <scope>NUCLEOTIDE SEQUENCE</scope>
</reference>
<feature type="chain" id="PRO_5001983008" evidence="1">
    <location>
        <begin position="23"/>
        <end position="438"/>
    </location>
</feature>
<feature type="signal peptide" evidence="1">
    <location>
        <begin position="1"/>
        <end position="22"/>
    </location>
</feature>
<proteinExistence type="predicted"/>
<protein>
    <submittedName>
        <fullName evidence="2">Uncharacterized protein MG342</fullName>
    </submittedName>
</protein>